<dbReference type="InterPro" id="IPR023393">
    <property type="entry name" value="START-like_dom_sf"/>
</dbReference>
<dbReference type="SUPFAM" id="SSF55961">
    <property type="entry name" value="Bet v1-like"/>
    <property type="match status" value="1"/>
</dbReference>
<organism evidence="2 3">
    <name type="scientific">Manihot esculenta</name>
    <name type="common">Cassava</name>
    <name type="synonym">Jatropha manihot</name>
    <dbReference type="NCBI Taxonomy" id="3983"/>
    <lineage>
        <taxon>Eukaryota</taxon>
        <taxon>Viridiplantae</taxon>
        <taxon>Streptophyta</taxon>
        <taxon>Embryophyta</taxon>
        <taxon>Tracheophyta</taxon>
        <taxon>Spermatophyta</taxon>
        <taxon>Magnoliopsida</taxon>
        <taxon>eudicotyledons</taxon>
        <taxon>Gunneridae</taxon>
        <taxon>Pentapetalae</taxon>
        <taxon>rosids</taxon>
        <taxon>fabids</taxon>
        <taxon>Malpighiales</taxon>
        <taxon>Euphorbiaceae</taxon>
        <taxon>Crotonoideae</taxon>
        <taxon>Manihoteae</taxon>
        <taxon>Manihot</taxon>
    </lineage>
</organism>
<sequence length="154" mass="17165">MTLSGKLEADIEVNVPADYFHDVYSCRPHHVSTTSTEMIQGVDLHDGEWGKVGTVICWNYTLDGSPKIAKEIIEIIDDVNLSTTCKVIGGDLLNDYNSFKFIVQATPKGNGSLVHWTLEYEKIHDNTPDPNTLMDLLVNCSKDIASHYAQSHEN</sequence>
<dbReference type="OMA" id="ASMEIKC"/>
<dbReference type="EMBL" id="CM004401">
    <property type="protein sequence ID" value="OAY29254.1"/>
    <property type="molecule type" value="Genomic_DNA"/>
</dbReference>
<gene>
    <name evidence="2" type="ORF">MANES_15G130400v8</name>
</gene>
<accession>A0A2C9UGI5</accession>
<reference evidence="3" key="1">
    <citation type="journal article" date="2016" name="Nat. Biotechnol.">
        <title>Sequencing wild and cultivated cassava and related species reveals extensive interspecific hybridization and genetic diversity.</title>
        <authorList>
            <person name="Bredeson J.V."/>
            <person name="Lyons J.B."/>
            <person name="Prochnik S.E."/>
            <person name="Wu G.A."/>
            <person name="Ha C.M."/>
            <person name="Edsinger-Gonzales E."/>
            <person name="Grimwood J."/>
            <person name="Schmutz J."/>
            <person name="Rabbi I.Y."/>
            <person name="Egesi C."/>
            <person name="Nauluvula P."/>
            <person name="Lebot V."/>
            <person name="Ndunguru J."/>
            <person name="Mkamilo G."/>
            <person name="Bart R.S."/>
            <person name="Setter T.L."/>
            <person name="Gleadow R.M."/>
            <person name="Kulakow P."/>
            <person name="Ferguson M.E."/>
            <person name="Rounsley S."/>
            <person name="Rokhsar D.S."/>
        </authorList>
    </citation>
    <scope>NUCLEOTIDE SEQUENCE [LARGE SCALE GENOMIC DNA]</scope>
    <source>
        <strain evidence="3">cv. AM560-2</strain>
    </source>
</reference>
<dbReference type="InterPro" id="IPR000916">
    <property type="entry name" value="Bet_v_I/MLP"/>
</dbReference>
<dbReference type="InterPro" id="IPR051761">
    <property type="entry name" value="MLP-like_ligand-binding"/>
</dbReference>
<dbReference type="Proteomes" id="UP000091857">
    <property type="component" value="Chromosome 15"/>
</dbReference>
<dbReference type="OrthoDB" id="831631at2759"/>
<dbReference type="Gramene" id="Manes.15G130400.1.v8.1">
    <property type="protein sequence ID" value="Manes.15G130400.1.v8.1.CDS"/>
    <property type="gene ID" value="Manes.15G130400.v8.1"/>
</dbReference>
<dbReference type="PANTHER" id="PTHR31907">
    <property type="entry name" value="MLP-LIKE PROTEIN 423"/>
    <property type="match status" value="1"/>
</dbReference>
<protein>
    <recommendedName>
        <fullName evidence="1">Bet v I/Major latex protein domain-containing protein</fullName>
    </recommendedName>
</protein>
<dbReference type="STRING" id="3983.A0A2C9UGI5"/>
<feature type="domain" description="Bet v I/Major latex protein" evidence="1">
    <location>
        <begin position="2"/>
        <end position="151"/>
    </location>
</feature>
<dbReference type="Pfam" id="PF00407">
    <property type="entry name" value="Bet_v_1"/>
    <property type="match status" value="1"/>
</dbReference>
<evidence type="ECO:0000313" key="3">
    <source>
        <dbReference type="Proteomes" id="UP000091857"/>
    </source>
</evidence>
<dbReference type="SMART" id="SM01037">
    <property type="entry name" value="Bet_v_1"/>
    <property type="match status" value="1"/>
</dbReference>
<name>A0A2C9UGI5_MANES</name>
<dbReference type="Gene3D" id="3.30.530.20">
    <property type="match status" value="1"/>
</dbReference>
<dbReference type="CDD" id="cd07816">
    <property type="entry name" value="Bet_v1-like"/>
    <property type="match status" value="1"/>
</dbReference>
<evidence type="ECO:0000313" key="2">
    <source>
        <dbReference type="EMBL" id="OAY29254.1"/>
    </source>
</evidence>
<dbReference type="GO" id="GO:0006952">
    <property type="term" value="P:defense response"/>
    <property type="evidence" value="ECO:0007669"/>
    <property type="project" value="InterPro"/>
</dbReference>
<proteinExistence type="predicted"/>
<dbReference type="AlphaFoldDB" id="A0A2C9UGI5"/>
<comment type="caution">
    <text evidence="2">The sequence shown here is derived from an EMBL/GenBank/DDBJ whole genome shotgun (WGS) entry which is preliminary data.</text>
</comment>
<keyword evidence="3" id="KW-1185">Reference proteome</keyword>
<evidence type="ECO:0000259" key="1">
    <source>
        <dbReference type="SMART" id="SM01037"/>
    </source>
</evidence>